<dbReference type="GO" id="GO:0005829">
    <property type="term" value="C:cytosol"/>
    <property type="evidence" value="ECO:0007669"/>
    <property type="project" value="TreeGrafter"/>
</dbReference>
<feature type="active site" description="Proton donor" evidence="3">
    <location>
        <position position="130"/>
    </location>
</feature>
<feature type="active site" description="Proton acceptor" evidence="3">
    <location>
        <position position="60"/>
    </location>
</feature>
<organism evidence="6 7">
    <name type="scientific">Actinacidiphila yanglinensis</name>
    <dbReference type="NCBI Taxonomy" id="310779"/>
    <lineage>
        <taxon>Bacteria</taxon>
        <taxon>Bacillati</taxon>
        <taxon>Actinomycetota</taxon>
        <taxon>Actinomycetes</taxon>
        <taxon>Kitasatosporales</taxon>
        <taxon>Streptomycetaceae</taxon>
        <taxon>Actinacidiphila</taxon>
    </lineage>
</organism>
<dbReference type="InterPro" id="IPR000888">
    <property type="entry name" value="RmlC-like"/>
</dbReference>
<dbReference type="RefSeq" id="WP_103889191.1">
    <property type="nucleotide sequence ID" value="NZ_FNVU01000017.1"/>
</dbReference>
<accession>A0A1H6DM51</accession>
<dbReference type="AlphaFoldDB" id="A0A1H6DM51"/>
<dbReference type="InterPro" id="IPR014710">
    <property type="entry name" value="RmlC-like_jellyroll"/>
</dbReference>
<gene>
    <name evidence="6" type="ORF">SAMN05216223_11773</name>
</gene>
<dbReference type="SUPFAM" id="SSF51182">
    <property type="entry name" value="RmlC-like cupins"/>
    <property type="match status" value="1"/>
</dbReference>
<dbReference type="EMBL" id="FNVU01000017">
    <property type="protein sequence ID" value="SEG86352.1"/>
    <property type="molecule type" value="Genomic_DNA"/>
</dbReference>
<comment type="catalytic activity">
    <reaction evidence="5">
        <text>dTDP-4-dehydro-6-deoxy-alpha-D-glucose = dTDP-4-dehydro-beta-L-rhamnose</text>
        <dbReference type="Rhea" id="RHEA:16969"/>
        <dbReference type="ChEBI" id="CHEBI:57649"/>
        <dbReference type="ChEBI" id="CHEBI:62830"/>
        <dbReference type="EC" id="5.1.3.13"/>
    </reaction>
</comment>
<protein>
    <recommendedName>
        <fullName evidence="5">dTDP-4-dehydrorhamnose 3,5-epimerase</fullName>
        <ecNumber evidence="5">5.1.3.13</ecNumber>
    </recommendedName>
    <alternativeName>
        <fullName evidence="5">Thymidine diphospho-4-keto-rhamnose 3,5-epimerase</fullName>
    </alternativeName>
</protein>
<dbReference type="GO" id="GO:0008830">
    <property type="term" value="F:dTDP-4-dehydrorhamnose 3,5-epimerase activity"/>
    <property type="evidence" value="ECO:0007669"/>
    <property type="project" value="UniProtKB-UniRule"/>
</dbReference>
<proteinExistence type="inferred from homology"/>
<sequence length="200" mass="22049">MRPLDIEGAFVHEPKVFPDDRGSFHEWFKAGDFQESLGHRLDLAQANCSVSRRGTLRGVHFADVPPSQAKYVKCVRGAVLDVIVDIRVGSPTFGRWEAVRLDDEQHHAVYLSEGLGHAFMALTDDATVVYLCSTGYAPGREHGINPLDPELGIAWPEDVEPLLSEKDAQAPGLAEARAQGLLPAYEDCRRFAAELRARSV</sequence>
<evidence type="ECO:0000313" key="7">
    <source>
        <dbReference type="Proteomes" id="UP000236754"/>
    </source>
</evidence>
<dbReference type="EC" id="5.1.3.13" evidence="5"/>
<dbReference type="OrthoDB" id="9800680at2"/>
<dbReference type="GO" id="GO:0019305">
    <property type="term" value="P:dTDP-rhamnose biosynthetic process"/>
    <property type="evidence" value="ECO:0007669"/>
    <property type="project" value="UniProtKB-UniRule"/>
</dbReference>
<dbReference type="CDD" id="cd00438">
    <property type="entry name" value="cupin_RmlC"/>
    <property type="match status" value="1"/>
</dbReference>
<keyword evidence="2 5" id="KW-0413">Isomerase</keyword>
<dbReference type="NCBIfam" id="TIGR01221">
    <property type="entry name" value="rmlC"/>
    <property type="match status" value="1"/>
</dbReference>
<evidence type="ECO:0000256" key="3">
    <source>
        <dbReference type="PIRSR" id="PIRSR600888-1"/>
    </source>
</evidence>
<dbReference type="PANTHER" id="PTHR21047">
    <property type="entry name" value="DTDP-6-DEOXY-D-GLUCOSE-3,5 EPIMERASE"/>
    <property type="match status" value="1"/>
</dbReference>
<feature type="site" description="Participates in a stacking interaction with the thymidine ring of dTDP-4-oxo-6-deoxyglucose" evidence="4">
    <location>
        <position position="136"/>
    </location>
</feature>
<evidence type="ECO:0000256" key="1">
    <source>
        <dbReference type="ARBA" id="ARBA00010154"/>
    </source>
</evidence>
<dbReference type="Pfam" id="PF00908">
    <property type="entry name" value="dTDP_sugar_isom"/>
    <property type="match status" value="1"/>
</dbReference>
<dbReference type="Proteomes" id="UP000236754">
    <property type="component" value="Unassembled WGS sequence"/>
</dbReference>
<dbReference type="InterPro" id="IPR011051">
    <property type="entry name" value="RmlC_Cupin_sf"/>
</dbReference>
<comment type="similarity">
    <text evidence="1 5">Belongs to the dTDP-4-dehydrorhamnose 3,5-epimerase family.</text>
</comment>
<dbReference type="UniPathway" id="UPA00124"/>
<comment type="subunit">
    <text evidence="5">Homodimer.</text>
</comment>
<dbReference type="Gene3D" id="2.60.120.10">
    <property type="entry name" value="Jelly Rolls"/>
    <property type="match status" value="1"/>
</dbReference>
<evidence type="ECO:0000256" key="4">
    <source>
        <dbReference type="PIRSR" id="PIRSR600888-3"/>
    </source>
</evidence>
<comment type="pathway">
    <text evidence="5">Carbohydrate biosynthesis; dTDP-L-rhamnose biosynthesis.</text>
</comment>
<evidence type="ECO:0000313" key="6">
    <source>
        <dbReference type="EMBL" id="SEG86352.1"/>
    </source>
</evidence>
<dbReference type="GO" id="GO:0000271">
    <property type="term" value="P:polysaccharide biosynthetic process"/>
    <property type="evidence" value="ECO:0007669"/>
    <property type="project" value="TreeGrafter"/>
</dbReference>
<keyword evidence="7" id="KW-1185">Reference proteome</keyword>
<dbReference type="PANTHER" id="PTHR21047:SF2">
    <property type="entry name" value="THYMIDINE DIPHOSPHO-4-KETO-RHAMNOSE 3,5-EPIMERASE"/>
    <property type="match status" value="1"/>
</dbReference>
<evidence type="ECO:0000256" key="2">
    <source>
        <dbReference type="ARBA" id="ARBA00023235"/>
    </source>
</evidence>
<comment type="function">
    <text evidence="5">Catalyzes the epimerization of the C3' and C5'positions of dTDP-6-deoxy-D-xylo-4-hexulose, forming dTDP-6-deoxy-L-lyxo-4-hexulose.</text>
</comment>
<name>A0A1H6DM51_9ACTN</name>
<evidence type="ECO:0000256" key="5">
    <source>
        <dbReference type="RuleBase" id="RU364069"/>
    </source>
</evidence>
<reference evidence="6 7" key="1">
    <citation type="submission" date="2016-10" db="EMBL/GenBank/DDBJ databases">
        <authorList>
            <person name="de Groot N.N."/>
        </authorList>
    </citation>
    <scope>NUCLEOTIDE SEQUENCE [LARGE SCALE GENOMIC DNA]</scope>
    <source>
        <strain evidence="6 7">CGMCC 4.2023</strain>
    </source>
</reference>